<reference evidence="3 4" key="1">
    <citation type="submission" date="2018-05" db="EMBL/GenBank/DDBJ databases">
        <title>Draft genome sequence of Scytalidium lignicola DSM 105466, a ubiquitous saprotrophic fungus.</title>
        <authorList>
            <person name="Buettner E."/>
            <person name="Gebauer A.M."/>
            <person name="Hofrichter M."/>
            <person name="Liers C."/>
            <person name="Kellner H."/>
        </authorList>
    </citation>
    <scope>NUCLEOTIDE SEQUENCE [LARGE SCALE GENOMIC DNA]</scope>
    <source>
        <strain evidence="3 4">DSM 105466</strain>
    </source>
</reference>
<evidence type="ECO:0000259" key="2">
    <source>
        <dbReference type="Pfam" id="PF15377"/>
    </source>
</evidence>
<dbReference type="Proteomes" id="UP000258309">
    <property type="component" value="Unassembled WGS sequence"/>
</dbReference>
<feature type="non-terminal residue" evidence="3">
    <location>
        <position position="187"/>
    </location>
</feature>
<feature type="domain" description="DUF4604" evidence="2">
    <location>
        <begin position="7"/>
        <end position="187"/>
    </location>
</feature>
<feature type="region of interest" description="Disordered" evidence="1">
    <location>
        <begin position="24"/>
        <end position="187"/>
    </location>
</feature>
<gene>
    <name evidence="3" type="ORF">B7463_g9831</name>
</gene>
<feature type="compositionally biased region" description="Basic and acidic residues" evidence="1">
    <location>
        <begin position="157"/>
        <end position="170"/>
    </location>
</feature>
<dbReference type="InterPro" id="IPR027911">
    <property type="entry name" value="DUF4604"/>
</dbReference>
<dbReference type="EMBL" id="NCSJ02000258">
    <property type="protein sequence ID" value="RFU26496.1"/>
    <property type="molecule type" value="Genomic_DNA"/>
</dbReference>
<dbReference type="OrthoDB" id="5388322at2759"/>
<feature type="non-terminal residue" evidence="3">
    <location>
        <position position="1"/>
    </location>
</feature>
<feature type="compositionally biased region" description="Basic and acidic residues" evidence="1">
    <location>
        <begin position="134"/>
        <end position="149"/>
    </location>
</feature>
<evidence type="ECO:0000256" key="1">
    <source>
        <dbReference type="SAM" id="MobiDB-lite"/>
    </source>
</evidence>
<keyword evidence="4" id="KW-1185">Reference proteome</keyword>
<protein>
    <recommendedName>
        <fullName evidence="2">DUF4604 domain-containing protein</fullName>
    </recommendedName>
</protein>
<evidence type="ECO:0000313" key="4">
    <source>
        <dbReference type="Proteomes" id="UP000258309"/>
    </source>
</evidence>
<organism evidence="3 4">
    <name type="scientific">Scytalidium lignicola</name>
    <name type="common">Hyphomycete</name>
    <dbReference type="NCBI Taxonomy" id="5539"/>
    <lineage>
        <taxon>Eukaryota</taxon>
        <taxon>Fungi</taxon>
        <taxon>Dikarya</taxon>
        <taxon>Ascomycota</taxon>
        <taxon>Pezizomycotina</taxon>
        <taxon>Leotiomycetes</taxon>
        <taxon>Leotiomycetes incertae sedis</taxon>
        <taxon>Scytalidium</taxon>
    </lineage>
</organism>
<evidence type="ECO:0000313" key="3">
    <source>
        <dbReference type="EMBL" id="RFU26496.1"/>
    </source>
</evidence>
<comment type="caution">
    <text evidence="3">The sequence shown here is derived from an EMBL/GenBank/DDBJ whole genome shotgun (WGS) entry which is preliminary data.</text>
</comment>
<feature type="compositionally biased region" description="Basic residues" evidence="1">
    <location>
        <begin position="171"/>
        <end position="180"/>
    </location>
</feature>
<dbReference type="AlphaFoldDB" id="A0A3E2GZD0"/>
<accession>A0A3E2GZD0</accession>
<feature type="compositionally biased region" description="Basic and acidic residues" evidence="1">
    <location>
        <begin position="96"/>
        <end position="110"/>
    </location>
</feature>
<proteinExistence type="predicted"/>
<dbReference type="OMA" id="HPIARNK"/>
<sequence>MSKITSKNLHYDTTLPPFLARLQANQGASDGRHEFTVARPKKPRNAEEDAEDEPVVFDEVSGESLTRKEWEERAQEETKSKDKDEDEKDGGGGQELSREEGNERVKEKIAEIGVAKKRKAGKVIGGDDEDESDEAKVISKKTDGKKIERASASADRSATKSEGKKLEKGGKASKKGKKIKLSFGDDE</sequence>
<name>A0A3E2GZD0_SCYLI</name>
<dbReference type="Pfam" id="PF15377">
    <property type="entry name" value="DUF4604"/>
    <property type="match status" value="1"/>
</dbReference>
<feature type="compositionally biased region" description="Basic and acidic residues" evidence="1">
    <location>
        <begin position="65"/>
        <end position="83"/>
    </location>
</feature>